<keyword evidence="3" id="KW-0472">Membrane</keyword>
<feature type="compositionally biased region" description="Polar residues" evidence="2">
    <location>
        <begin position="167"/>
        <end position="183"/>
    </location>
</feature>
<sequence>MDWDLENYIQGIFITVIVCIVSSVLCYVFRKTLFASYVSATQDSENLFRKKKKGEFKKSKKTKKVKILVDGQQSGEVDTDRTQTSDDTTAEEDEHLSDVPSDSRASSSSEESIERPTQALHTTENCLQTKTELDNASYQTGQSCLKSSNSSSLNTETNRSQHDDSDSINSSCTENNITATVSPSVAKEPQPMVRSKKSKRRATKRSIGSGELSKEASSIDSAGSEQPVKPHEEGMQLECTVSKKQESQRDFCASSELHAKIEMLQEQLKASENKLSETSRWANSLAEENKRFRSKEEETSLGLQVLQMQYTELLRANKSLEHQNNLLDRKLKNTESENCDLLKRLDQTNADARKVKADAELELCKMREQLTENEAQLTAMAAAMSVSQPSIPTTPLPELVRTQELAQAMSNDNCLLKSRIEQLDSELSQLRQSNMRQQQDLQVFRAENHKLHAEKEAALEELRSKRQTEQAENEAARMELNLRCRELELEKQKNQELSISLSEVRAELSRSLQQEKRQTEIIGSLEYQFAELNAQKQRLLESANQSKVVNEAATSELRAQVANLSNDLMHVTRELNTAEQKVHELTCQLETVKKSLNDNKELNGESIIVNIKSEEVCVNKEDSEDTQVYENLRNRLSEVESNLETAEKERVKIYSLYQTALSEIDYYKSTLMQTEEVLAKLEGSVKEAESKWRQLLAESEAERNRLRKQLTDSQAVLENVSLYN</sequence>
<reference evidence="5 6" key="2">
    <citation type="submission" date="2023-11" db="UniProtKB">
        <authorList>
            <consortium name="WormBaseParasite"/>
        </authorList>
    </citation>
    <scope>IDENTIFICATION</scope>
</reference>
<keyword evidence="4" id="KW-1185">Reference proteome</keyword>
<feature type="coiled-coil region" evidence="1">
    <location>
        <begin position="561"/>
        <end position="595"/>
    </location>
</feature>
<accession>A0AA85JB39</accession>
<feature type="coiled-coil region" evidence="1">
    <location>
        <begin position="420"/>
        <end position="507"/>
    </location>
</feature>
<evidence type="ECO:0000256" key="2">
    <source>
        <dbReference type="SAM" id="MobiDB-lite"/>
    </source>
</evidence>
<feature type="compositionally biased region" description="Basic residues" evidence="2">
    <location>
        <begin position="194"/>
        <end position="204"/>
    </location>
</feature>
<feature type="compositionally biased region" description="Low complexity" evidence="2">
    <location>
        <begin position="98"/>
        <end position="110"/>
    </location>
</feature>
<dbReference type="AlphaFoldDB" id="A0AA85JB39"/>
<evidence type="ECO:0000313" key="5">
    <source>
        <dbReference type="WBParaSite" id="TREG1_139230.1"/>
    </source>
</evidence>
<feature type="compositionally biased region" description="Low complexity" evidence="2">
    <location>
        <begin position="143"/>
        <end position="154"/>
    </location>
</feature>
<keyword evidence="1" id="KW-0175">Coiled coil</keyword>
<evidence type="ECO:0000313" key="4">
    <source>
        <dbReference type="Proteomes" id="UP000050795"/>
    </source>
</evidence>
<feature type="coiled-coil region" evidence="1">
    <location>
        <begin position="629"/>
        <end position="716"/>
    </location>
</feature>
<evidence type="ECO:0000313" key="6">
    <source>
        <dbReference type="WBParaSite" id="TREG1_139230.2"/>
    </source>
</evidence>
<reference evidence="4" key="1">
    <citation type="submission" date="2022-06" db="EMBL/GenBank/DDBJ databases">
        <authorList>
            <person name="Berger JAMES D."/>
            <person name="Berger JAMES D."/>
        </authorList>
    </citation>
    <scope>NUCLEOTIDE SEQUENCE [LARGE SCALE GENOMIC DNA]</scope>
</reference>
<dbReference type="Proteomes" id="UP000050795">
    <property type="component" value="Unassembled WGS sequence"/>
</dbReference>
<keyword evidence="3" id="KW-1133">Transmembrane helix</keyword>
<feature type="compositionally biased region" description="Polar residues" evidence="2">
    <location>
        <begin position="215"/>
        <end position="224"/>
    </location>
</feature>
<feature type="region of interest" description="Disordered" evidence="2">
    <location>
        <begin position="69"/>
        <end position="124"/>
    </location>
</feature>
<dbReference type="WBParaSite" id="TREG1_139230.2">
    <property type="protein sequence ID" value="TREG1_139230.2"/>
    <property type="gene ID" value="TREG1_139230"/>
</dbReference>
<evidence type="ECO:0000256" key="3">
    <source>
        <dbReference type="SAM" id="Phobius"/>
    </source>
</evidence>
<keyword evidence="3" id="KW-0812">Transmembrane</keyword>
<evidence type="ECO:0000256" key="1">
    <source>
        <dbReference type="SAM" id="Coils"/>
    </source>
</evidence>
<protein>
    <submittedName>
        <fullName evidence="5 6">Uncharacterized protein</fullName>
    </submittedName>
</protein>
<organism evidence="4 5">
    <name type="scientific">Trichobilharzia regenti</name>
    <name type="common">Nasal bird schistosome</name>
    <dbReference type="NCBI Taxonomy" id="157069"/>
    <lineage>
        <taxon>Eukaryota</taxon>
        <taxon>Metazoa</taxon>
        <taxon>Spiralia</taxon>
        <taxon>Lophotrochozoa</taxon>
        <taxon>Platyhelminthes</taxon>
        <taxon>Trematoda</taxon>
        <taxon>Digenea</taxon>
        <taxon>Strigeidida</taxon>
        <taxon>Schistosomatoidea</taxon>
        <taxon>Schistosomatidae</taxon>
        <taxon>Trichobilharzia</taxon>
    </lineage>
</organism>
<dbReference type="WBParaSite" id="TREG1_139230.1">
    <property type="protein sequence ID" value="TREG1_139230.1"/>
    <property type="gene ID" value="TREG1_139230"/>
</dbReference>
<feature type="region of interest" description="Disordered" evidence="2">
    <location>
        <begin position="141"/>
        <end position="233"/>
    </location>
</feature>
<feature type="transmembrane region" description="Helical" evidence="3">
    <location>
        <begin position="12"/>
        <end position="29"/>
    </location>
</feature>
<feature type="coiled-coil region" evidence="1">
    <location>
        <begin position="303"/>
        <end position="362"/>
    </location>
</feature>
<name>A0AA85JB39_TRIRE</name>
<proteinExistence type="predicted"/>